<organism evidence="2 3">
    <name type="scientific">Adineta steineri</name>
    <dbReference type="NCBI Taxonomy" id="433720"/>
    <lineage>
        <taxon>Eukaryota</taxon>
        <taxon>Metazoa</taxon>
        <taxon>Spiralia</taxon>
        <taxon>Gnathifera</taxon>
        <taxon>Rotifera</taxon>
        <taxon>Eurotatoria</taxon>
        <taxon>Bdelloidea</taxon>
        <taxon>Adinetida</taxon>
        <taxon>Adinetidae</taxon>
        <taxon>Adineta</taxon>
    </lineage>
</organism>
<keyword evidence="1" id="KW-0175">Coiled coil</keyword>
<evidence type="ECO:0000313" key="3">
    <source>
        <dbReference type="Proteomes" id="UP000663868"/>
    </source>
</evidence>
<dbReference type="AlphaFoldDB" id="A0A819NGH2"/>
<evidence type="ECO:0008006" key="4">
    <source>
        <dbReference type="Google" id="ProtNLM"/>
    </source>
</evidence>
<gene>
    <name evidence="2" type="ORF">KXQ929_LOCUS28294</name>
</gene>
<evidence type="ECO:0000313" key="2">
    <source>
        <dbReference type="EMBL" id="CAF3997793.1"/>
    </source>
</evidence>
<dbReference type="EMBL" id="CAJOBB010002778">
    <property type="protein sequence ID" value="CAF3997793.1"/>
    <property type="molecule type" value="Genomic_DNA"/>
</dbReference>
<dbReference type="Proteomes" id="UP000663868">
    <property type="component" value="Unassembled WGS sequence"/>
</dbReference>
<reference evidence="2" key="1">
    <citation type="submission" date="2021-02" db="EMBL/GenBank/DDBJ databases">
        <authorList>
            <person name="Nowell W R."/>
        </authorList>
    </citation>
    <scope>NUCLEOTIDE SEQUENCE</scope>
</reference>
<sequence>MAMAGNKTQCFTCKKEKIIYPCKGCSKEFCLNHLTEHQQILNDELNHITNEYNECKQRINEQKQRSQYDLLIKQINEWEKNSIEIIQQKAQDCRKIVIEYLPTLFNDIEMKFNDLNQQIRQIHTENEFNEIDLNYLRNQLRKMTEELNNPSYMCIELNAHSFINNISIILSKSKFLPNNF</sequence>
<name>A0A819NGH2_9BILA</name>
<proteinExistence type="predicted"/>
<accession>A0A819NGH2</accession>
<protein>
    <recommendedName>
        <fullName evidence="4">B box-type domain-containing protein</fullName>
    </recommendedName>
</protein>
<feature type="coiled-coil region" evidence="1">
    <location>
        <begin position="38"/>
        <end position="81"/>
    </location>
</feature>
<evidence type="ECO:0000256" key="1">
    <source>
        <dbReference type="SAM" id="Coils"/>
    </source>
</evidence>
<comment type="caution">
    <text evidence="2">The sequence shown here is derived from an EMBL/GenBank/DDBJ whole genome shotgun (WGS) entry which is preliminary data.</text>
</comment>